<accession>A0A165NUA9</accession>
<dbReference type="OrthoDB" id="3354175at2759"/>
<evidence type="ECO:0000256" key="1">
    <source>
        <dbReference type="SAM" id="MobiDB-lite"/>
    </source>
</evidence>
<evidence type="ECO:0000256" key="2">
    <source>
        <dbReference type="SAM" id="Phobius"/>
    </source>
</evidence>
<sequence length="169" mass="18120">GDHFTAGIADFGTASFAISLALNILMTSLIAGRIYVLARRNAAVLSSRHTKQYMTIVGIILESGALFTAAQVVFLAIWHLSKAGHCTAWHFLRCIVPTLIIVRVGSGSSYENTTALGSRRPASTLVFSTKLPTNRQTRSGGATILTYNGSQSATDTEDNEMSPTKVEEV</sequence>
<organism evidence="3 4">
    <name type="scientific">Neolentinus lepideus HHB14362 ss-1</name>
    <dbReference type="NCBI Taxonomy" id="1314782"/>
    <lineage>
        <taxon>Eukaryota</taxon>
        <taxon>Fungi</taxon>
        <taxon>Dikarya</taxon>
        <taxon>Basidiomycota</taxon>
        <taxon>Agaricomycotina</taxon>
        <taxon>Agaricomycetes</taxon>
        <taxon>Gloeophyllales</taxon>
        <taxon>Gloeophyllaceae</taxon>
        <taxon>Neolentinus</taxon>
    </lineage>
</organism>
<dbReference type="EMBL" id="KV425626">
    <property type="protein sequence ID" value="KZT20119.1"/>
    <property type="molecule type" value="Genomic_DNA"/>
</dbReference>
<gene>
    <name evidence="3" type="ORF">NEOLEDRAFT_1076408</name>
</gene>
<dbReference type="STRING" id="1314782.A0A165NUA9"/>
<proteinExistence type="predicted"/>
<name>A0A165NUA9_9AGAM</name>
<feature type="region of interest" description="Disordered" evidence="1">
    <location>
        <begin position="134"/>
        <end position="169"/>
    </location>
</feature>
<keyword evidence="4" id="KW-1185">Reference proteome</keyword>
<reference evidence="3 4" key="1">
    <citation type="journal article" date="2016" name="Mol. Biol. Evol.">
        <title>Comparative Genomics of Early-Diverging Mushroom-Forming Fungi Provides Insights into the Origins of Lignocellulose Decay Capabilities.</title>
        <authorList>
            <person name="Nagy L.G."/>
            <person name="Riley R."/>
            <person name="Tritt A."/>
            <person name="Adam C."/>
            <person name="Daum C."/>
            <person name="Floudas D."/>
            <person name="Sun H."/>
            <person name="Yadav J.S."/>
            <person name="Pangilinan J."/>
            <person name="Larsson K.H."/>
            <person name="Matsuura K."/>
            <person name="Barry K."/>
            <person name="Labutti K."/>
            <person name="Kuo R."/>
            <person name="Ohm R.A."/>
            <person name="Bhattacharya S.S."/>
            <person name="Shirouzu T."/>
            <person name="Yoshinaga Y."/>
            <person name="Martin F.M."/>
            <person name="Grigoriev I.V."/>
            <person name="Hibbett D.S."/>
        </authorList>
    </citation>
    <scope>NUCLEOTIDE SEQUENCE [LARGE SCALE GENOMIC DNA]</scope>
    <source>
        <strain evidence="3 4">HHB14362 ss-1</strain>
    </source>
</reference>
<evidence type="ECO:0000313" key="3">
    <source>
        <dbReference type="EMBL" id="KZT20119.1"/>
    </source>
</evidence>
<keyword evidence="2" id="KW-1133">Transmembrane helix</keyword>
<protein>
    <submittedName>
        <fullName evidence="3">Uncharacterized protein</fullName>
    </submittedName>
</protein>
<keyword evidence="2" id="KW-0812">Transmembrane</keyword>
<feature type="transmembrane region" description="Helical" evidence="2">
    <location>
        <begin position="14"/>
        <end position="36"/>
    </location>
</feature>
<evidence type="ECO:0000313" key="4">
    <source>
        <dbReference type="Proteomes" id="UP000076761"/>
    </source>
</evidence>
<feature type="compositionally biased region" description="Polar residues" evidence="1">
    <location>
        <begin position="134"/>
        <end position="154"/>
    </location>
</feature>
<feature type="transmembrane region" description="Helical" evidence="2">
    <location>
        <begin position="56"/>
        <end position="78"/>
    </location>
</feature>
<dbReference type="AlphaFoldDB" id="A0A165NUA9"/>
<feature type="non-terminal residue" evidence="3">
    <location>
        <position position="1"/>
    </location>
</feature>
<dbReference type="Proteomes" id="UP000076761">
    <property type="component" value="Unassembled WGS sequence"/>
</dbReference>
<dbReference type="InParanoid" id="A0A165NUA9"/>
<keyword evidence="2" id="KW-0472">Membrane</keyword>